<protein>
    <submittedName>
        <fullName evidence="1">Uncharacterized protein</fullName>
    </submittedName>
</protein>
<reference evidence="1 2" key="1">
    <citation type="submission" date="2020-10" db="EMBL/GenBank/DDBJ databases">
        <authorList>
            <person name="Kazantseva O.A."/>
            <person name="Piligrimova E.G."/>
            <person name="Shadrin A.M."/>
        </authorList>
    </citation>
    <scope>NUCLEOTIDE SEQUENCE [LARGE SCALE GENOMIC DNA]</scope>
</reference>
<accession>A0A7U3RWK6</accession>
<evidence type="ECO:0000313" key="1">
    <source>
        <dbReference type="EMBL" id="QOV08398.1"/>
    </source>
</evidence>
<sequence length="64" mass="7564">MMKCVICEGKIKWACKCPRSDRECENGHVYHWSPIHQEYHEGRSDHSKPDEECCENKKVIKKGM</sequence>
<dbReference type="Proteomes" id="UP000594029">
    <property type="component" value="Segment"/>
</dbReference>
<keyword evidence="2" id="KW-1185">Reference proteome</keyword>
<name>A0A7U3RWK6_9CAUD</name>
<proteinExistence type="predicted"/>
<evidence type="ECO:0000313" key="2">
    <source>
        <dbReference type="Proteomes" id="UP000594029"/>
    </source>
</evidence>
<organism evidence="1 2">
    <name type="scientific">Bacillus phage Kirov</name>
    <dbReference type="NCBI Taxonomy" id="2783539"/>
    <lineage>
        <taxon>Viruses</taxon>
        <taxon>Duplodnaviria</taxon>
        <taxon>Heunggongvirae</taxon>
        <taxon>Uroviricota</taxon>
        <taxon>Caudoviricetes</taxon>
        <taxon>Andregratiavirinae</taxon>
        <taxon>Kirovvirus</taxon>
        <taxon>Kirovvirus kirov</taxon>
    </lineage>
</organism>
<dbReference type="EMBL" id="MW084976">
    <property type="protein sequence ID" value="QOV08398.1"/>
    <property type="molecule type" value="Genomic_DNA"/>
</dbReference>
<gene>
    <name evidence="1" type="ORF">Kirov_199</name>
</gene>